<dbReference type="EMBL" id="PQFF01000064">
    <property type="protein sequence ID" value="RHZ85305.1"/>
    <property type="molecule type" value="Genomic_DNA"/>
</dbReference>
<gene>
    <name evidence="2" type="ORF">Glove_67g65</name>
</gene>
<accession>A0A397JAC7</accession>
<evidence type="ECO:0000256" key="1">
    <source>
        <dbReference type="SAM" id="MobiDB-lite"/>
    </source>
</evidence>
<reference evidence="2 3" key="1">
    <citation type="submission" date="2018-08" db="EMBL/GenBank/DDBJ databases">
        <title>Genome and evolution of the arbuscular mycorrhizal fungus Diversispora epigaea (formerly Glomus versiforme) and its bacterial endosymbionts.</title>
        <authorList>
            <person name="Sun X."/>
            <person name="Fei Z."/>
            <person name="Harrison M."/>
        </authorList>
    </citation>
    <scope>NUCLEOTIDE SEQUENCE [LARGE SCALE GENOMIC DNA]</scope>
    <source>
        <strain evidence="2 3">IT104</strain>
    </source>
</reference>
<feature type="region of interest" description="Disordered" evidence="1">
    <location>
        <begin position="100"/>
        <end position="120"/>
    </location>
</feature>
<dbReference type="AlphaFoldDB" id="A0A397JAC7"/>
<evidence type="ECO:0000313" key="3">
    <source>
        <dbReference type="Proteomes" id="UP000266861"/>
    </source>
</evidence>
<sequence length="194" mass="21967">MSYVNRLDLQQVKPTKKSLMASTILVKPVNDTPFACYLGLPTFSTTARKSKKMATVSVSFENYLGLSETSTRTTKKIRKPTINIPFKNYLGLSLPSSSFPSKGHDDDGMKNDNNNVNSNKNNNNNLILEEIPIQSECSITIKRNIQNLNEIVYKLRILRKKLNTERPSPSIILNKLEDIHLRCVSMKTLLNSHK</sequence>
<name>A0A397JAC7_9GLOM</name>
<dbReference type="OrthoDB" id="10648027at2759"/>
<proteinExistence type="predicted"/>
<dbReference type="Proteomes" id="UP000266861">
    <property type="component" value="Unassembled WGS sequence"/>
</dbReference>
<organism evidence="2 3">
    <name type="scientific">Diversispora epigaea</name>
    <dbReference type="NCBI Taxonomy" id="1348612"/>
    <lineage>
        <taxon>Eukaryota</taxon>
        <taxon>Fungi</taxon>
        <taxon>Fungi incertae sedis</taxon>
        <taxon>Mucoromycota</taxon>
        <taxon>Glomeromycotina</taxon>
        <taxon>Glomeromycetes</taxon>
        <taxon>Diversisporales</taxon>
        <taxon>Diversisporaceae</taxon>
        <taxon>Diversispora</taxon>
    </lineage>
</organism>
<comment type="caution">
    <text evidence="2">The sequence shown here is derived from an EMBL/GenBank/DDBJ whole genome shotgun (WGS) entry which is preliminary data.</text>
</comment>
<feature type="compositionally biased region" description="Low complexity" evidence="1">
    <location>
        <begin position="111"/>
        <end position="120"/>
    </location>
</feature>
<keyword evidence="3" id="KW-1185">Reference proteome</keyword>
<evidence type="ECO:0000313" key="2">
    <source>
        <dbReference type="EMBL" id="RHZ85305.1"/>
    </source>
</evidence>
<protein>
    <submittedName>
        <fullName evidence="2">Uncharacterized protein</fullName>
    </submittedName>
</protein>